<accession>A0AAD4VNI7</accession>
<protein>
    <submittedName>
        <fullName evidence="2">Uncharacterized protein</fullName>
    </submittedName>
</protein>
<keyword evidence="3" id="KW-1185">Reference proteome</keyword>
<dbReference type="AlphaFoldDB" id="A0AAD4VNI7"/>
<sequence>MDLFLLQGLFTPSASSPLTEPLLSSASLVIARRAFPLTVLPCLVLLLFGTSIVAPAYYGASIVAYALAGVVLLWSMLPPLMLPLLALLSIDGFIVVVALPFAFASALSTAVLTGFQFLCSA</sequence>
<dbReference type="EMBL" id="JAJFAZ020000005">
    <property type="protein sequence ID" value="KAI5327151.1"/>
    <property type="molecule type" value="Genomic_DNA"/>
</dbReference>
<gene>
    <name evidence="2" type="ORF">L3X38_026547</name>
</gene>
<keyword evidence="1" id="KW-0812">Transmembrane</keyword>
<keyword evidence="1" id="KW-1133">Transmembrane helix</keyword>
<proteinExistence type="predicted"/>
<feature type="transmembrane region" description="Helical" evidence="1">
    <location>
        <begin position="93"/>
        <end position="118"/>
    </location>
</feature>
<feature type="transmembrane region" description="Helical" evidence="1">
    <location>
        <begin position="65"/>
        <end position="87"/>
    </location>
</feature>
<feature type="transmembrane region" description="Helical" evidence="1">
    <location>
        <begin position="34"/>
        <end position="58"/>
    </location>
</feature>
<dbReference type="Proteomes" id="UP001054821">
    <property type="component" value="Chromosome 5"/>
</dbReference>
<organism evidence="2 3">
    <name type="scientific">Prunus dulcis</name>
    <name type="common">Almond</name>
    <name type="synonym">Amygdalus dulcis</name>
    <dbReference type="NCBI Taxonomy" id="3755"/>
    <lineage>
        <taxon>Eukaryota</taxon>
        <taxon>Viridiplantae</taxon>
        <taxon>Streptophyta</taxon>
        <taxon>Embryophyta</taxon>
        <taxon>Tracheophyta</taxon>
        <taxon>Spermatophyta</taxon>
        <taxon>Magnoliopsida</taxon>
        <taxon>eudicotyledons</taxon>
        <taxon>Gunneridae</taxon>
        <taxon>Pentapetalae</taxon>
        <taxon>rosids</taxon>
        <taxon>fabids</taxon>
        <taxon>Rosales</taxon>
        <taxon>Rosaceae</taxon>
        <taxon>Amygdaloideae</taxon>
        <taxon>Amygdaleae</taxon>
        <taxon>Prunus</taxon>
    </lineage>
</organism>
<evidence type="ECO:0000256" key="1">
    <source>
        <dbReference type="SAM" id="Phobius"/>
    </source>
</evidence>
<evidence type="ECO:0000313" key="3">
    <source>
        <dbReference type="Proteomes" id="UP001054821"/>
    </source>
</evidence>
<comment type="caution">
    <text evidence="2">The sequence shown here is derived from an EMBL/GenBank/DDBJ whole genome shotgun (WGS) entry which is preliminary data.</text>
</comment>
<reference evidence="2 3" key="1">
    <citation type="journal article" date="2022" name="G3 (Bethesda)">
        <title>Whole-genome sequence and methylome profiling of the almond [Prunus dulcis (Mill.) D.A. Webb] cultivar 'Nonpareil'.</title>
        <authorList>
            <person name="D'Amico-Willman K.M."/>
            <person name="Ouma W.Z."/>
            <person name="Meulia T."/>
            <person name="Sideli G.M."/>
            <person name="Gradziel T.M."/>
            <person name="Fresnedo-Ramirez J."/>
        </authorList>
    </citation>
    <scope>NUCLEOTIDE SEQUENCE [LARGE SCALE GENOMIC DNA]</scope>
    <source>
        <strain evidence="2">Clone GOH B32 T37-40</strain>
    </source>
</reference>
<evidence type="ECO:0000313" key="2">
    <source>
        <dbReference type="EMBL" id="KAI5327151.1"/>
    </source>
</evidence>
<name>A0AAD4VNI7_PRUDU</name>
<keyword evidence="1" id="KW-0472">Membrane</keyword>